<gene>
    <name evidence="2" type="ORF">PHMEG_0001412</name>
</gene>
<dbReference type="Proteomes" id="UP000198211">
    <property type="component" value="Unassembled WGS sequence"/>
</dbReference>
<keyword evidence="2" id="KW-0645">Protease</keyword>
<dbReference type="EMBL" id="NBNE01000050">
    <property type="protein sequence ID" value="OWZ23680.1"/>
    <property type="molecule type" value="Genomic_DNA"/>
</dbReference>
<evidence type="ECO:0000256" key="1">
    <source>
        <dbReference type="SAM" id="MobiDB-lite"/>
    </source>
</evidence>
<dbReference type="GO" id="GO:0008233">
    <property type="term" value="F:peptidase activity"/>
    <property type="evidence" value="ECO:0007669"/>
    <property type="project" value="UniProtKB-KW"/>
</dbReference>
<evidence type="ECO:0000313" key="3">
    <source>
        <dbReference type="Proteomes" id="UP000198211"/>
    </source>
</evidence>
<name>A0A225X3A3_9STRA</name>
<evidence type="ECO:0000313" key="2">
    <source>
        <dbReference type="EMBL" id="OWZ23680.1"/>
    </source>
</evidence>
<accession>A0A225X3A3</accession>
<protein>
    <submittedName>
        <fullName evidence="2">Eukaryotic/viral aspartic protease</fullName>
    </submittedName>
</protein>
<feature type="region of interest" description="Disordered" evidence="1">
    <location>
        <begin position="1"/>
        <end position="25"/>
    </location>
</feature>
<comment type="caution">
    <text evidence="2">The sequence shown here is derived from an EMBL/GenBank/DDBJ whole genome shotgun (WGS) entry which is preliminary data.</text>
</comment>
<dbReference type="GO" id="GO:0006508">
    <property type="term" value="P:proteolysis"/>
    <property type="evidence" value="ECO:0007669"/>
    <property type="project" value="UniProtKB-KW"/>
</dbReference>
<proteinExistence type="predicted"/>
<organism evidence="2 3">
    <name type="scientific">Phytophthora megakarya</name>
    <dbReference type="NCBI Taxonomy" id="4795"/>
    <lineage>
        <taxon>Eukaryota</taxon>
        <taxon>Sar</taxon>
        <taxon>Stramenopiles</taxon>
        <taxon>Oomycota</taxon>
        <taxon>Peronosporomycetes</taxon>
        <taxon>Peronosporales</taxon>
        <taxon>Peronosporaceae</taxon>
        <taxon>Phytophthora</taxon>
    </lineage>
</organism>
<sequence>METVSSHSASRSKRGRGEGPDDLFDLDAGLTGTAAVSTATTGAGVARERFSVFSELKMFNGKYASEEKDRA</sequence>
<dbReference type="AlphaFoldDB" id="A0A225X3A3"/>
<keyword evidence="3" id="KW-1185">Reference proteome</keyword>
<reference evidence="3" key="1">
    <citation type="submission" date="2017-03" db="EMBL/GenBank/DDBJ databases">
        <title>Phytopthora megakarya and P. palmivora, two closely related causual agents of cacao black pod achieved similar genome size and gene model numbers by different mechanisms.</title>
        <authorList>
            <person name="Ali S."/>
            <person name="Shao J."/>
            <person name="Larry D.J."/>
            <person name="Kronmiller B."/>
            <person name="Shen D."/>
            <person name="Strem M.D."/>
            <person name="Melnick R.L."/>
            <person name="Guiltinan M.J."/>
            <person name="Tyler B.M."/>
            <person name="Meinhardt L.W."/>
            <person name="Bailey B.A."/>
        </authorList>
    </citation>
    <scope>NUCLEOTIDE SEQUENCE [LARGE SCALE GENOMIC DNA]</scope>
    <source>
        <strain evidence="3">zdho120</strain>
    </source>
</reference>
<keyword evidence="2" id="KW-0378">Hydrolase</keyword>